<name>A0A7H1KNP8_9EURY</name>
<evidence type="ECO:0008006" key="2">
    <source>
        <dbReference type="Google" id="ProtNLM"/>
    </source>
</evidence>
<gene>
    <name evidence="1" type="ORF">HCAOCCDF_00010</name>
</gene>
<dbReference type="AlphaFoldDB" id="A0A7H1KNP8"/>
<dbReference type="EMBL" id="MT776526">
    <property type="protein sequence ID" value="QNT35562.1"/>
    <property type="molecule type" value="Genomic_DNA"/>
</dbReference>
<evidence type="ECO:0000313" key="1">
    <source>
        <dbReference type="EMBL" id="QNT35562.1"/>
    </source>
</evidence>
<accession>A0A7H1KNP8</accession>
<dbReference type="PROSITE" id="PS51257">
    <property type="entry name" value="PROKAR_LIPOPROTEIN"/>
    <property type="match status" value="1"/>
</dbReference>
<organism evidence="1">
    <name type="scientific">uncultured Methanosarcinales archaeon</name>
    <dbReference type="NCBI Taxonomy" id="183757"/>
    <lineage>
        <taxon>Archaea</taxon>
        <taxon>Methanobacteriati</taxon>
        <taxon>Methanobacteriota</taxon>
        <taxon>Stenosarchaea group</taxon>
        <taxon>Methanomicrobia</taxon>
        <taxon>Methanosarcinales</taxon>
        <taxon>environmental samples</taxon>
    </lineage>
</organism>
<reference evidence="1" key="1">
    <citation type="submission" date="2020-07" db="EMBL/GenBank/DDBJ databases">
        <title>Unique genomic features of the anaerobic methanotrophic archaea.</title>
        <authorList>
            <person name="Chadwick G.L."/>
            <person name="Skennerton C.T."/>
            <person name="Laso-Perez R."/>
            <person name="Leu A.O."/>
            <person name="Speth D.R."/>
            <person name="Yu H."/>
            <person name="Morgan-Lang C."/>
            <person name="Hatzenpichler R."/>
            <person name="Goudeau D."/>
            <person name="Malmstrom R."/>
            <person name="Brazelton W.J."/>
            <person name="Woyke T."/>
            <person name="Hallam S.J."/>
            <person name="Tyson G.W."/>
            <person name="Wegener G."/>
            <person name="Boetius A."/>
            <person name="Orphan V."/>
        </authorList>
    </citation>
    <scope>NUCLEOTIDE SEQUENCE</scope>
</reference>
<proteinExistence type="predicted"/>
<protein>
    <recommendedName>
        <fullName evidence="2">Lipoprotein</fullName>
    </recommendedName>
</protein>
<sequence length="198" mass="22071">MVKLKTYLTYPISNMNSKLLMIGLILLTIIFVTGCIKNSEITENTTNNLTTQNQNSELKPVSSRDLSTLQLTPQPGEYFTREGKKSKLLLNDSNLKYCYLSQKDICLPDAANVGDLGIVINGTIKNEYDRDYYILMSARALNSEGELIGGITDSGPICGTIVLHVKSGQTDIFEMHLKYREDLEQIVIRASVHEVPPP</sequence>